<organism evidence="1 2">
    <name type="scientific">Zarea fungicola</name>
    <dbReference type="NCBI Taxonomy" id="93591"/>
    <lineage>
        <taxon>Eukaryota</taxon>
        <taxon>Fungi</taxon>
        <taxon>Dikarya</taxon>
        <taxon>Ascomycota</taxon>
        <taxon>Pezizomycotina</taxon>
        <taxon>Sordariomycetes</taxon>
        <taxon>Hypocreomycetidae</taxon>
        <taxon>Hypocreales</taxon>
        <taxon>Cordycipitaceae</taxon>
        <taxon>Zarea</taxon>
    </lineage>
</organism>
<evidence type="ECO:0000313" key="1">
    <source>
        <dbReference type="EMBL" id="KAJ2956182.1"/>
    </source>
</evidence>
<evidence type="ECO:0000313" key="2">
    <source>
        <dbReference type="Proteomes" id="UP001143910"/>
    </source>
</evidence>
<name>A0ACC1MBL6_9HYPO</name>
<proteinExistence type="predicted"/>
<comment type="caution">
    <text evidence="1">The sequence shown here is derived from an EMBL/GenBank/DDBJ whole genome shotgun (WGS) entry which is preliminary data.</text>
</comment>
<gene>
    <name evidence="1" type="ORF">NQ176_g11339</name>
</gene>
<sequence>MLDDDDADMAMSDIGTTAATTAVIPSIEDIRRDLLDTITQVLPLVEKRPSGLTWPLAVLGVSLTSASDGDDTGMDVDMDMEADTNSADREFVAKTLYDISLHRDAYYGPVLCRSKLRAFWASGKTGWEDCYDEPCSVLS</sequence>
<reference evidence="1" key="1">
    <citation type="submission" date="2022-08" db="EMBL/GenBank/DDBJ databases">
        <title>Genome Sequence of Lecanicillium fungicola.</title>
        <authorList>
            <person name="Buettner E."/>
        </authorList>
    </citation>
    <scope>NUCLEOTIDE SEQUENCE</scope>
    <source>
        <strain evidence="1">Babe33</strain>
    </source>
</reference>
<accession>A0ACC1MBL6</accession>
<dbReference type="EMBL" id="JANJQO010003777">
    <property type="protein sequence ID" value="KAJ2956182.1"/>
    <property type="molecule type" value="Genomic_DNA"/>
</dbReference>
<dbReference type="Proteomes" id="UP001143910">
    <property type="component" value="Unassembled WGS sequence"/>
</dbReference>
<protein>
    <submittedName>
        <fullName evidence="1">Uncharacterized protein</fullName>
    </submittedName>
</protein>
<keyword evidence="2" id="KW-1185">Reference proteome</keyword>